<dbReference type="SUPFAM" id="SSF52172">
    <property type="entry name" value="CheY-like"/>
    <property type="match status" value="1"/>
</dbReference>
<dbReference type="InterPro" id="IPR052893">
    <property type="entry name" value="TCS_response_regulator"/>
</dbReference>
<reference evidence="4" key="1">
    <citation type="journal article" date="2021" name="Curr. Microbiol.">
        <title>Complete genome of nocamycin-producing strain Saccharothrix syringae NRRL B-16468 reveals the biosynthetic potential for secondary metabolites.</title>
        <authorList>
            <person name="Mo X."/>
            <person name="Yang S."/>
        </authorList>
    </citation>
    <scope>NUCLEOTIDE SEQUENCE [LARGE SCALE GENOMIC DNA]</scope>
    <source>
        <strain evidence="4">ATCC 51364 / DSM 43886 / JCM 6844 / KCTC 9398 / NBRC 14523 / NRRL B-16468 / INA 2240</strain>
    </source>
</reference>
<dbReference type="PANTHER" id="PTHR44520:SF2">
    <property type="entry name" value="RESPONSE REGULATOR RCP1"/>
    <property type="match status" value="1"/>
</dbReference>
<dbReference type="AlphaFoldDB" id="A0A5Q0HDI8"/>
<dbReference type="EMBL" id="CP034550">
    <property type="protein sequence ID" value="QFZ24388.1"/>
    <property type="molecule type" value="Genomic_DNA"/>
</dbReference>
<dbReference type="OrthoDB" id="9793549at2"/>
<evidence type="ECO:0000259" key="2">
    <source>
        <dbReference type="PROSITE" id="PS50110"/>
    </source>
</evidence>
<dbReference type="PANTHER" id="PTHR44520">
    <property type="entry name" value="RESPONSE REGULATOR RCP1-RELATED"/>
    <property type="match status" value="1"/>
</dbReference>
<dbReference type="SMART" id="SM00448">
    <property type="entry name" value="REC"/>
    <property type="match status" value="1"/>
</dbReference>
<dbReference type="Gene3D" id="3.40.50.2300">
    <property type="match status" value="1"/>
</dbReference>
<protein>
    <submittedName>
        <fullName evidence="3">Response regulator</fullName>
    </submittedName>
</protein>
<name>A0A5Q0HDI8_SACSY</name>
<organism evidence="3 4">
    <name type="scientific">Saccharothrix syringae</name>
    <name type="common">Nocardiopsis syringae</name>
    <dbReference type="NCBI Taxonomy" id="103733"/>
    <lineage>
        <taxon>Bacteria</taxon>
        <taxon>Bacillati</taxon>
        <taxon>Actinomycetota</taxon>
        <taxon>Actinomycetes</taxon>
        <taxon>Pseudonocardiales</taxon>
        <taxon>Pseudonocardiaceae</taxon>
        <taxon>Saccharothrix</taxon>
    </lineage>
</organism>
<feature type="modified residue" description="4-aspartylphosphate" evidence="1">
    <location>
        <position position="195"/>
    </location>
</feature>
<keyword evidence="4" id="KW-1185">Reference proteome</keyword>
<accession>A0A5Q0HDI8</accession>
<dbReference type="InterPro" id="IPR001789">
    <property type="entry name" value="Sig_transdc_resp-reg_receiver"/>
</dbReference>
<evidence type="ECO:0000313" key="3">
    <source>
        <dbReference type="EMBL" id="QFZ24388.1"/>
    </source>
</evidence>
<evidence type="ECO:0000256" key="1">
    <source>
        <dbReference type="PROSITE-ProRule" id="PRU00169"/>
    </source>
</evidence>
<sequence length="273" mass="29111">MCCSSTPPTSARRAATSTTSSSRCCPGWRPGWWCTCTTCSGPSSTRWTGSARGATGRRTTCCGRSCPTTPRSRSCCSAPGCGRSSGTWCATSGRAPRARPPGASGCARPRPETRQSLTALRRGHSICGVTYPDPFHVLLVEDDAGDVLLVREALDEEDGRPTRVHVARDGAEALAFLRREGEHAGAPRPRLVLLDLNLPGVDGREVLARVKADESLRTIPVVVLTSSSADQDLLTSYGLHANAYVTKPVEPEDFIAAVRLVDGFYATVAKLPR</sequence>
<dbReference type="CDD" id="cd17557">
    <property type="entry name" value="REC_Rcp-like"/>
    <property type="match status" value="1"/>
</dbReference>
<dbReference type="GO" id="GO:0000160">
    <property type="term" value="P:phosphorelay signal transduction system"/>
    <property type="evidence" value="ECO:0007669"/>
    <property type="project" value="InterPro"/>
</dbReference>
<dbReference type="KEGG" id="ssyi:EKG83_20610"/>
<feature type="domain" description="Response regulatory" evidence="2">
    <location>
        <begin position="136"/>
        <end position="262"/>
    </location>
</feature>
<evidence type="ECO:0000313" key="4">
    <source>
        <dbReference type="Proteomes" id="UP000325787"/>
    </source>
</evidence>
<dbReference type="Pfam" id="PF00072">
    <property type="entry name" value="Response_reg"/>
    <property type="match status" value="1"/>
</dbReference>
<dbReference type="Proteomes" id="UP000325787">
    <property type="component" value="Chromosome"/>
</dbReference>
<keyword evidence="1" id="KW-0597">Phosphoprotein</keyword>
<dbReference type="InterPro" id="IPR011006">
    <property type="entry name" value="CheY-like_superfamily"/>
</dbReference>
<gene>
    <name evidence="3" type="ORF">EKG83_20610</name>
</gene>
<dbReference type="PROSITE" id="PS50110">
    <property type="entry name" value="RESPONSE_REGULATORY"/>
    <property type="match status" value="1"/>
</dbReference>
<proteinExistence type="predicted"/>